<keyword evidence="3" id="KW-1185">Reference proteome</keyword>
<feature type="domain" description="AB hydrolase-1" evidence="1">
    <location>
        <begin position="37"/>
        <end position="277"/>
    </location>
</feature>
<dbReference type="EMBL" id="JAMOIM010000002">
    <property type="protein sequence ID" value="MCW6507277.1"/>
    <property type="molecule type" value="Genomic_DNA"/>
</dbReference>
<keyword evidence="2" id="KW-0378">Hydrolase</keyword>
<dbReference type="PANTHER" id="PTHR46438:SF11">
    <property type="entry name" value="LIPASE-RELATED"/>
    <property type="match status" value="1"/>
</dbReference>
<comment type="caution">
    <text evidence="2">The sequence shown here is derived from an EMBL/GenBank/DDBJ whole genome shotgun (WGS) entry which is preliminary data.</text>
</comment>
<organism evidence="2 3">
    <name type="scientific">Lichenifustis flavocetrariae</name>
    <dbReference type="NCBI Taxonomy" id="2949735"/>
    <lineage>
        <taxon>Bacteria</taxon>
        <taxon>Pseudomonadati</taxon>
        <taxon>Pseudomonadota</taxon>
        <taxon>Alphaproteobacteria</taxon>
        <taxon>Hyphomicrobiales</taxon>
        <taxon>Lichenihabitantaceae</taxon>
        <taxon>Lichenifustis</taxon>
    </lineage>
</organism>
<evidence type="ECO:0000313" key="3">
    <source>
        <dbReference type="Proteomes" id="UP001165667"/>
    </source>
</evidence>
<dbReference type="InterPro" id="IPR029058">
    <property type="entry name" value="AB_hydrolase_fold"/>
</dbReference>
<dbReference type="PRINTS" id="PR00412">
    <property type="entry name" value="EPOXHYDRLASE"/>
</dbReference>
<dbReference type="Proteomes" id="UP001165667">
    <property type="component" value="Unassembled WGS sequence"/>
</dbReference>
<dbReference type="GO" id="GO:0016787">
    <property type="term" value="F:hydrolase activity"/>
    <property type="evidence" value="ECO:0007669"/>
    <property type="project" value="UniProtKB-KW"/>
</dbReference>
<dbReference type="SUPFAM" id="SSF53474">
    <property type="entry name" value="alpha/beta-Hydrolases"/>
    <property type="match status" value="1"/>
</dbReference>
<dbReference type="AlphaFoldDB" id="A0AA42CLE0"/>
<reference evidence="2" key="1">
    <citation type="submission" date="2022-05" db="EMBL/GenBank/DDBJ databases">
        <authorList>
            <person name="Pankratov T."/>
        </authorList>
    </citation>
    <scope>NUCLEOTIDE SEQUENCE</scope>
    <source>
        <strain evidence="2">BP6-180914</strain>
    </source>
</reference>
<accession>A0AA42CLE0</accession>
<name>A0AA42CLE0_9HYPH</name>
<dbReference type="Pfam" id="PF12697">
    <property type="entry name" value="Abhydrolase_6"/>
    <property type="match status" value="1"/>
</dbReference>
<sequence length="304" mass="32646">MVWENEGRDWPHRDASRFIEAGGLTWHVQVMGSGPPLLLLHGTGASTHSWRDLMSPLAARFTVIAPDLPGHAFTGRSDVTRMSLPGMAAALSSLLQRLGLSPRLAAGHSAGAAILAQMSLDRQIAPAGIISLNGALLPIGGIAGQIFSPLAKLMASSPTAARLFSWWASDESVVDRLMAQTGSRLDAKGLAFYRRLARDPHHTAGALAMMANWDLAGLQRRLPGLPVPLVLVVGSRDRSIQPSEAYRIRRLLPGAQVEQLKGLGHLAHEERPAEIVDVIKRWAVVWDVIEEPTDDVASAGFGQS</sequence>
<evidence type="ECO:0000259" key="1">
    <source>
        <dbReference type="Pfam" id="PF12697"/>
    </source>
</evidence>
<dbReference type="InterPro" id="IPR000639">
    <property type="entry name" value="Epox_hydrolase-like"/>
</dbReference>
<protein>
    <submittedName>
        <fullName evidence="2">Alpha/beta fold hydrolase</fullName>
    </submittedName>
</protein>
<evidence type="ECO:0000313" key="2">
    <source>
        <dbReference type="EMBL" id="MCW6507277.1"/>
    </source>
</evidence>
<gene>
    <name evidence="2" type="ORF">M8523_04505</name>
</gene>
<dbReference type="NCBIfam" id="TIGR03056">
    <property type="entry name" value="bchO_mg_che_rel"/>
    <property type="match status" value="1"/>
</dbReference>
<proteinExistence type="predicted"/>
<dbReference type="InterPro" id="IPR000073">
    <property type="entry name" value="AB_hydrolase_1"/>
</dbReference>
<dbReference type="Gene3D" id="3.40.50.1820">
    <property type="entry name" value="alpha/beta hydrolase"/>
    <property type="match status" value="1"/>
</dbReference>
<dbReference type="PANTHER" id="PTHR46438">
    <property type="entry name" value="ALPHA/BETA-HYDROLASES SUPERFAMILY PROTEIN"/>
    <property type="match status" value="1"/>
</dbReference>
<dbReference type="InterPro" id="IPR017497">
    <property type="entry name" value="BchO"/>
</dbReference>